<proteinExistence type="predicted"/>
<protein>
    <submittedName>
        <fullName evidence="4">Integrase, catalytic region, zinc finger, CCHC-type, peptidase aspartic, catalytic</fullName>
    </submittedName>
</protein>
<feature type="compositionally biased region" description="Acidic residues" evidence="1">
    <location>
        <begin position="862"/>
        <end position="873"/>
    </location>
</feature>
<evidence type="ECO:0000256" key="1">
    <source>
        <dbReference type="SAM" id="MobiDB-lite"/>
    </source>
</evidence>
<feature type="region of interest" description="Disordered" evidence="1">
    <location>
        <begin position="743"/>
        <end position="880"/>
    </location>
</feature>
<dbReference type="InterPro" id="IPR013103">
    <property type="entry name" value="RVT_2"/>
</dbReference>
<dbReference type="Pfam" id="PF07727">
    <property type="entry name" value="RVT_2"/>
    <property type="match status" value="1"/>
</dbReference>
<organism evidence="4">
    <name type="scientific">Tanacetum cinerariifolium</name>
    <name type="common">Dalmatian daisy</name>
    <name type="synonym">Chrysanthemum cinerariifolium</name>
    <dbReference type="NCBI Taxonomy" id="118510"/>
    <lineage>
        <taxon>Eukaryota</taxon>
        <taxon>Viridiplantae</taxon>
        <taxon>Streptophyta</taxon>
        <taxon>Embryophyta</taxon>
        <taxon>Tracheophyta</taxon>
        <taxon>Spermatophyta</taxon>
        <taxon>Magnoliopsida</taxon>
        <taxon>eudicotyledons</taxon>
        <taxon>Gunneridae</taxon>
        <taxon>Pentapetalae</taxon>
        <taxon>asterids</taxon>
        <taxon>campanulids</taxon>
        <taxon>Asterales</taxon>
        <taxon>Asteraceae</taxon>
        <taxon>Asteroideae</taxon>
        <taxon>Anthemideae</taxon>
        <taxon>Anthemidinae</taxon>
        <taxon>Tanacetum</taxon>
    </lineage>
</organism>
<evidence type="ECO:0000259" key="2">
    <source>
        <dbReference type="Pfam" id="PF07727"/>
    </source>
</evidence>
<feature type="domain" description="Reverse transcriptase Ty1/copia-type" evidence="2">
    <location>
        <begin position="479"/>
        <end position="552"/>
    </location>
</feature>
<dbReference type="InterPro" id="IPR025724">
    <property type="entry name" value="GAG-pre-integrase_dom"/>
</dbReference>
<feature type="domain" description="GAG-pre-integrase" evidence="3">
    <location>
        <begin position="340"/>
        <end position="395"/>
    </location>
</feature>
<dbReference type="AlphaFoldDB" id="A0A6L2L463"/>
<comment type="caution">
    <text evidence="4">The sequence shown here is derived from an EMBL/GenBank/DDBJ whole genome shotgun (WGS) entry which is preliminary data.</text>
</comment>
<sequence>MEQVINKDIVNIAVNSSMNNATVSVHECKKCLELKTELPNKKDFTEKETYNKIFRRYTTLEKHCISLEVDTQLNQELFQRDNSVSNQSALNFDHYFKLNELTALSQEKDTVITKLKERIKSLSRNVNNDKVKKDIDEIETINIELDHREKGLIIAALKDEFRKLKEKPLVDNAATSYTITPEMLKIDVEPLAPRLLKNRTHSKLNANFKLICVKCNGCMLSDNRDLCVLNVINDVNAHPKSKYVKKISKRKIWKLSSKVFTKTRYNKIWNAHVEKIIGYGDYQIGNVTILKVYYVEGLGHKLFSVGQFYDSNLEVAFRQHTCFIRNLEDVDLLTGSRGNNLYALSLGDMMESSPICLLSKASKTMSWLWHRRLSHLNFGAINHLARYGLVQVISNDVEEENHDLDVAHMNNNPSFGILILENVSEASSSDVIPTIVDTAAPNSEHVNKWTKDHPLENIIGELERPVSIRLQLHEQELFCYYNAFLTLEVYVSQPDGFVDKDNSNHVYKLKKALYGLKQAPRVWYDLLLMFLHSMEFSKGTVDPTLFIRRQGKRYPLESSDPVYTPMVEKSKLDEDLQGKAIDPTHYRGMVGTLMYLTASRPDLTFVVCMYSRIMDTTKAQRIAFDDALVAPANRLKIWKCNHRLSSTLKSNEPTLQVMNGKSYTLNIENFKDMLQICPRLPGQQFKDPLFEEEILSFIRGLGHTGEIKDTHIYNAILPDVLTKQEMLDSKAYNEYYTVASRTEPPKAKTKYKKKADEPVTSPKFKTAPASKGFGLKSSTKVAKTAKKKKPAMMPKTKGLSNVLDDQQQEVVGTNEGAGVRPKEEEEEEKTNDEEEEEEEKANDDEVSSDHRMYTPPNHQLTDEEENQEGDDEVKDVQHQSSFVSSELVSKFINPSPNTGIDSILSLNIQSKTLVNVPVSIAAETPSPDTTIPQPHIPNIQPLQKTPESTTITAIPTTTLPDIPNFTSLFQFDQRMWLFSYKQTSSKKKLKLRIKNFSIRDNQDNDEDPFARSNQGSKRKRSGKEANSSKEPTHQESKSTKQAHQEFNTRNDDVTPVREALDDDESRWNPSSFATPDCKWHKKNIVDNRPPKPWITQIAQAAGTDSSFNELLATPVDFSTFTMNRLKIYNLTQEVLIGLTYDLIKGTCKSVVELEYHLQEVFKATNDLLDWHNLEGKTYPHDLSKPIPLIQNERGRQVIP</sequence>
<name>A0A6L2L463_TANCI</name>
<dbReference type="EMBL" id="BKCJ010003413">
    <property type="protein sequence ID" value="GEU54944.1"/>
    <property type="molecule type" value="Genomic_DNA"/>
</dbReference>
<gene>
    <name evidence="4" type="ORF">Tci_026922</name>
</gene>
<accession>A0A6L2L463</accession>
<feature type="region of interest" description="Disordered" evidence="1">
    <location>
        <begin position="1000"/>
        <end position="1055"/>
    </location>
</feature>
<feature type="compositionally biased region" description="Basic and acidic residues" evidence="1">
    <location>
        <begin position="1022"/>
        <end position="1055"/>
    </location>
</feature>
<evidence type="ECO:0000313" key="4">
    <source>
        <dbReference type="EMBL" id="GEU54944.1"/>
    </source>
</evidence>
<dbReference type="Pfam" id="PF13976">
    <property type="entry name" value="gag_pre-integrs"/>
    <property type="match status" value="1"/>
</dbReference>
<reference evidence="4" key="1">
    <citation type="journal article" date="2019" name="Sci. Rep.">
        <title>Draft genome of Tanacetum cinerariifolium, the natural source of mosquito coil.</title>
        <authorList>
            <person name="Yamashiro T."/>
            <person name="Shiraishi A."/>
            <person name="Satake H."/>
            <person name="Nakayama K."/>
        </authorList>
    </citation>
    <scope>NUCLEOTIDE SEQUENCE</scope>
</reference>
<feature type="region of interest" description="Disordered" evidence="1">
    <location>
        <begin position="925"/>
        <end position="946"/>
    </location>
</feature>
<evidence type="ECO:0000259" key="3">
    <source>
        <dbReference type="Pfam" id="PF13976"/>
    </source>
</evidence>
<feature type="compositionally biased region" description="Acidic residues" evidence="1">
    <location>
        <begin position="824"/>
        <end position="846"/>
    </location>
</feature>